<dbReference type="KEGG" id="slk:SLUN_12960"/>
<dbReference type="Proteomes" id="UP000244201">
    <property type="component" value="Chromosome"/>
</dbReference>
<sequence>MSDIEKAARDAVEAAANSENLRLVAALLQAQQVTQQAQPPACQHAPVQQSSGGAAKWVGIGVGGSIFLLTVAVSAVAVAISAVSLTICVLVLRSMWRDYQKGR</sequence>
<evidence type="ECO:0000313" key="2">
    <source>
        <dbReference type="EMBL" id="AVZ72967.1"/>
    </source>
</evidence>
<evidence type="ECO:0000313" key="3">
    <source>
        <dbReference type="Proteomes" id="UP000244201"/>
    </source>
</evidence>
<organism evidence="2 3">
    <name type="scientific">Streptomyces lunaelactis</name>
    <dbReference type="NCBI Taxonomy" id="1535768"/>
    <lineage>
        <taxon>Bacteria</taxon>
        <taxon>Bacillati</taxon>
        <taxon>Actinomycetota</taxon>
        <taxon>Actinomycetes</taxon>
        <taxon>Kitasatosporales</taxon>
        <taxon>Streptomycetaceae</taxon>
        <taxon>Streptomyces</taxon>
    </lineage>
</organism>
<accession>A0A2R4T1P5</accession>
<proteinExistence type="predicted"/>
<protein>
    <recommendedName>
        <fullName evidence="4">SpdD protein</fullName>
    </recommendedName>
</protein>
<evidence type="ECO:0000256" key="1">
    <source>
        <dbReference type="SAM" id="Phobius"/>
    </source>
</evidence>
<dbReference type="RefSeq" id="WP_108148645.1">
    <property type="nucleotide sequence ID" value="NZ_CP026304.1"/>
</dbReference>
<keyword evidence="1" id="KW-0812">Transmembrane</keyword>
<evidence type="ECO:0008006" key="4">
    <source>
        <dbReference type="Google" id="ProtNLM"/>
    </source>
</evidence>
<name>A0A2R4T1P5_9ACTN</name>
<reference evidence="2 3" key="1">
    <citation type="submission" date="2018-01" db="EMBL/GenBank/DDBJ databases">
        <title>Complete genome sequence of Streptomyces lunaelactis MM109T, a Ferroverdin A producer isolated from cave moonmilk deposits.</title>
        <authorList>
            <person name="Naome A."/>
            <person name="Martinet L."/>
            <person name="Maciejewska M."/>
            <person name="Anderssen S."/>
            <person name="Adam D."/>
            <person name="Tenconi E."/>
            <person name="Deflandre B."/>
            <person name="Arguelles-Arias A."/>
            <person name="Calusinska M."/>
            <person name="Copieters W."/>
            <person name="Karim L."/>
            <person name="Hanikenne M."/>
            <person name="Baurain D."/>
            <person name="van Wezel G."/>
            <person name="Smargiasso N."/>
            <person name="de Pauw E."/>
            <person name="Delfosse P."/>
            <person name="Rigali S."/>
        </authorList>
    </citation>
    <scope>NUCLEOTIDE SEQUENCE [LARGE SCALE GENOMIC DNA]</scope>
    <source>
        <strain evidence="2 3">MM109</strain>
    </source>
</reference>
<feature type="transmembrane region" description="Helical" evidence="1">
    <location>
        <begin position="66"/>
        <end position="92"/>
    </location>
</feature>
<dbReference type="GeneID" id="55656172"/>
<gene>
    <name evidence="2" type="ORF">SLUN_12960</name>
</gene>
<keyword evidence="1" id="KW-1133">Transmembrane helix</keyword>
<keyword evidence="3" id="KW-1185">Reference proteome</keyword>
<keyword evidence="1" id="KW-0472">Membrane</keyword>
<dbReference type="EMBL" id="CP026304">
    <property type="protein sequence ID" value="AVZ72967.1"/>
    <property type="molecule type" value="Genomic_DNA"/>
</dbReference>
<dbReference type="AlphaFoldDB" id="A0A2R4T1P5"/>